<sequence length="160" mass="18423">MGLSFIIKKGMEENTMQQNSFLGRGINDYLYAKDSMKDQTQKEYNWPAVIFAQAAEKLLKAVIEVEFVEDSQCIGLMRTHNLRTIVAKILEKFPDAKLNAKDCKWLGDFYFDARYPGDDFIVVTLEDGLEAMRIVENILKEVEKILTSKEARSLFEQIRG</sequence>
<dbReference type="EMBL" id="PEDL01000013">
    <property type="protein sequence ID" value="PHV70179.1"/>
    <property type="molecule type" value="Genomic_DNA"/>
</dbReference>
<comment type="caution">
    <text evidence="1">The sequence shown here is derived from an EMBL/GenBank/DDBJ whole genome shotgun (WGS) entry which is preliminary data.</text>
</comment>
<organism evidence="1 2">
    <name type="scientific">Sporanaerobium hydrogeniformans</name>
    <dbReference type="NCBI Taxonomy" id="3072179"/>
    <lineage>
        <taxon>Bacteria</taxon>
        <taxon>Bacillati</taxon>
        <taxon>Bacillota</taxon>
        <taxon>Clostridia</taxon>
        <taxon>Lachnospirales</taxon>
        <taxon>Lachnospiraceae</taxon>
        <taxon>Sporanaerobium</taxon>
    </lineage>
</organism>
<gene>
    <name evidence="1" type="ORF">CS063_11925</name>
</gene>
<keyword evidence="2" id="KW-1185">Reference proteome</keyword>
<proteinExistence type="predicted"/>
<dbReference type="Proteomes" id="UP000224460">
    <property type="component" value="Unassembled WGS sequence"/>
</dbReference>
<reference evidence="1" key="1">
    <citation type="submission" date="2017-10" db="EMBL/GenBank/DDBJ databases">
        <title>Genome sequence of cellulolytic Lachnospiraceae bacterium XHS1971 isolated from hotspring sediment.</title>
        <authorList>
            <person name="Vasudevan G."/>
            <person name="Joshi A.J."/>
            <person name="Hivarkar S."/>
            <person name="Lanjekar V.B."/>
            <person name="Dhakephalkar P.K."/>
            <person name="Dagar S."/>
        </authorList>
    </citation>
    <scope>NUCLEOTIDE SEQUENCE</scope>
    <source>
        <strain evidence="1">XHS1971</strain>
    </source>
</reference>
<protein>
    <submittedName>
        <fullName evidence="1">Uncharacterized protein</fullName>
    </submittedName>
</protein>
<accession>A0AC61D9Z9</accession>
<evidence type="ECO:0000313" key="2">
    <source>
        <dbReference type="Proteomes" id="UP000224460"/>
    </source>
</evidence>
<name>A0AC61D9Z9_9FIRM</name>
<evidence type="ECO:0000313" key="1">
    <source>
        <dbReference type="EMBL" id="PHV70179.1"/>
    </source>
</evidence>